<feature type="transmembrane region" description="Helical" evidence="2">
    <location>
        <begin position="235"/>
        <end position="255"/>
    </location>
</feature>
<feature type="signal peptide" evidence="3">
    <location>
        <begin position="1"/>
        <end position="25"/>
    </location>
</feature>
<gene>
    <name evidence="4" type="ORF">Dsi01nite_011110</name>
</gene>
<name>A0A919PIA8_9ACTN</name>
<comment type="caution">
    <text evidence="4">The sequence shown here is derived from an EMBL/GenBank/DDBJ whole genome shotgun (WGS) entry which is preliminary data.</text>
</comment>
<dbReference type="AlphaFoldDB" id="A0A919PIA8"/>
<evidence type="ECO:0000313" key="5">
    <source>
        <dbReference type="Proteomes" id="UP000660611"/>
    </source>
</evidence>
<feature type="region of interest" description="Disordered" evidence="1">
    <location>
        <begin position="206"/>
        <end position="231"/>
    </location>
</feature>
<keyword evidence="2" id="KW-1133">Transmembrane helix</keyword>
<evidence type="ECO:0008006" key="6">
    <source>
        <dbReference type="Google" id="ProtNLM"/>
    </source>
</evidence>
<feature type="chain" id="PRO_5036972767" description="LPXTG cell wall anchor domain-containing protein" evidence="3">
    <location>
        <begin position="26"/>
        <end position="272"/>
    </location>
</feature>
<evidence type="ECO:0000256" key="3">
    <source>
        <dbReference type="SAM" id="SignalP"/>
    </source>
</evidence>
<sequence>MTNRLTVAAVVLAAAAALTTTGCSADKPAAVPYTDSRSAGGIVLYGKDGKPATTGKTADKPFVAKAIAQAKAPEPYDRDGRKATLLAFLPRKDADPTQWHGRFLTGASAYPDAAHPTVVAPAEAGSLAEFLDVYPTQWDGLVQLRIYLGVPGEETLTTSYATADIRVSGGTWTVVRGGSTKAAGRIGAAMAGAAVMDGETGVPIEVRVDGGSTSPSPSPTPAGGGGPLPRTGADVMTLAGGGLLLVVAGVAAVLLGRRRRATATAPREEAHR</sequence>
<proteinExistence type="predicted"/>
<keyword evidence="2" id="KW-0812">Transmembrane</keyword>
<evidence type="ECO:0000256" key="1">
    <source>
        <dbReference type="SAM" id="MobiDB-lite"/>
    </source>
</evidence>
<keyword evidence="5" id="KW-1185">Reference proteome</keyword>
<dbReference type="NCBIfam" id="TIGR01167">
    <property type="entry name" value="LPXTG_anchor"/>
    <property type="match status" value="1"/>
</dbReference>
<dbReference type="PROSITE" id="PS51257">
    <property type="entry name" value="PROKAR_LIPOPROTEIN"/>
    <property type="match status" value="1"/>
</dbReference>
<organism evidence="4 5">
    <name type="scientific">Dactylosporangium siamense</name>
    <dbReference type="NCBI Taxonomy" id="685454"/>
    <lineage>
        <taxon>Bacteria</taxon>
        <taxon>Bacillati</taxon>
        <taxon>Actinomycetota</taxon>
        <taxon>Actinomycetes</taxon>
        <taxon>Micromonosporales</taxon>
        <taxon>Micromonosporaceae</taxon>
        <taxon>Dactylosporangium</taxon>
    </lineage>
</organism>
<dbReference type="EMBL" id="BONQ01000019">
    <property type="protein sequence ID" value="GIG43070.1"/>
    <property type="molecule type" value="Genomic_DNA"/>
</dbReference>
<evidence type="ECO:0000256" key="2">
    <source>
        <dbReference type="SAM" id="Phobius"/>
    </source>
</evidence>
<reference evidence="4" key="1">
    <citation type="submission" date="2021-01" db="EMBL/GenBank/DDBJ databases">
        <title>Whole genome shotgun sequence of Dactylosporangium siamense NBRC 106093.</title>
        <authorList>
            <person name="Komaki H."/>
            <person name="Tamura T."/>
        </authorList>
    </citation>
    <scope>NUCLEOTIDE SEQUENCE</scope>
    <source>
        <strain evidence="4">NBRC 106093</strain>
    </source>
</reference>
<accession>A0A919PIA8</accession>
<dbReference type="Proteomes" id="UP000660611">
    <property type="component" value="Unassembled WGS sequence"/>
</dbReference>
<evidence type="ECO:0000313" key="4">
    <source>
        <dbReference type="EMBL" id="GIG43070.1"/>
    </source>
</evidence>
<dbReference type="RefSeq" id="WP_203844949.1">
    <property type="nucleotide sequence ID" value="NZ_BAAAVW010000002.1"/>
</dbReference>
<protein>
    <recommendedName>
        <fullName evidence="6">LPXTG cell wall anchor domain-containing protein</fullName>
    </recommendedName>
</protein>
<keyword evidence="3" id="KW-0732">Signal</keyword>
<keyword evidence="2" id="KW-0472">Membrane</keyword>